<keyword evidence="1 5" id="KW-0808">Transferase</keyword>
<protein>
    <submittedName>
        <fullName evidence="5">Ribosomal-protein-alanine acetyltransferase</fullName>
    </submittedName>
</protein>
<feature type="region of interest" description="Disordered" evidence="3">
    <location>
        <begin position="1"/>
        <end position="24"/>
    </location>
</feature>
<dbReference type="PANTHER" id="PTHR42919">
    <property type="entry name" value="N-ALPHA-ACETYLTRANSFERASE"/>
    <property type="match status" value="1"/>
</dbReference>
<evidence type="ECO:0000256" key="1">
    <source>
        <dbReference type="ARBA" id="ARBA00022679"/>
    </source>
</evidence>
<dbReference type="InterPro" id="IPR016181">
    <property type="entry name" value="Acyl_CoA_acyltransferase"/>
</dbReference>
<gene>
    <name evidence="5" type="ORF">CR165_19735</name>
</gene>
<dbReference type="PROSITE" id="PS51186">
    <property type="entry name" value="GNAT"/>
    <property type="match status" value="1"/>
</dbReference>
<dbReference type="GO" id="GO:0016747">
    <property type="term" value="F:acyltransferase activity, transferring groups other than amino-acyl groups"/>
    <property type="evidence" value="ECO:0007669"/>
    <property type="project" value="InterPro"/>
</dbReference>
<dbReference type="Pfam" id="PF00583">
    <property type="entry name" value="Acetyltransf_1"/>
    <property type="match status" value="1"/>
</dbReference>
<evidence type="ECO:0000256" key="3">
    <source>
        <dbReference type="SAM" id="MobiDB-lite"/>
    </source>
</evidence>
<keyword evidence="2" id="KW-0012">Acyltransferase</keyword>
<dbReference type="InterPro" id="IPR051556">
    <property type="entry name" value="N-term/lysine_N-AcTrnsfr"/>
</dbReference>
<name>A0A2U1UZH1_9PROT</name>
<reference evidence="6" key="1">
    <citation type="submission" date="2017-10" db="EMBL/GenBank/DDBJ databases">
        <authorList>
            <person name="Toshchakov S.V."/>
            <person name="Goeva M.A."/>
        </authorList>
    </citation>
    <scope>NUCLEOTIDE SEQUENCE [LARGE SCALE GENOMIC DNA]</scope>
    <source>
        <strain evidence="6">JR1/69-1-13</strain>
    </source>
</reference>
<organism evidence="5 6">
    <name type="scientific">Teichococcus aestuarii</name>
    <dbReference type="NCBI Taxonomy" id="568898"/>
    <lineage>
        <taxon>Bacteria</taxon>
        <taxon>Pseudomonadati</taxon>
        <taxon>Pseudomonadota</taxon>
        <taxon>Alphaproteobacteria</taxon>
        <taxon>Acetobacterales</taxon>
        <taxon>Roseomonadaceae</taxon>
        <taxon>Roseomonas</taxon>
    </lineage>
</organism>
<dbReference type="PANTHER" id="PTHR42919:SF8">
    <property type="entry name" value="N-ALPHA-ACETYLTRANSFERASE 50"/>
    <property type="match status" value="1"/>
</dbReference>
<dbReference type="EMBL" id="PDOA01000019">
    <property type="protein sequence ID" value="PWC27044.1"/>
    <property type="molecule type" value="Genomic_DNA"/>
</dbReference>
<dbReference type="SUPFAM" id="SSF55729">
    <property type="entry name" value="Acyl-CoA N-acyltransferases (Nat)"/>
    <property type="match status" value="1"/>
</dbReference>
<evidence type="ECO:0000256" key="2">
    <source>
        <dbReference type="ARBA" id="ARBA00023315"/>
    </source>
</evidence>
<dbReference type="InterPro" id="IPR000182">
    <property type="entry name" value="GNAT_dom"/>
</dbReference>
<dbReference type="AlphaFoldDB" id="A0A2U1UZH1"/>
<dbReference type="OrthoDB" id="9804026at2"/>
<sequence>MSSLPRCACPVPEREAGPRSAGAADSPALAALHAQAFPPGERWGDDALRLLLEMPGAYALLVPEKGFVMARVAADEAEILTLAVAPPARRQGVGGTLLAAALGRALAAGAATMFLEVSEANTAARALYAAAGFTGSGRRRRYYADGSDALVLSRRLCGS</sequence>
<proteinExistence type="predicted"/>
<dbReference type="Proteomes" id="UP000245048">
    <property type="component" value="Unassembled WGS sequence"/>
</dbReference>
<keyword evidence="6" id="KW-1185">Reference proteome</keyword>
<comment type="caution">
    <text evidence="5">The sequence shown here is derived from an EMBL/GenBank/DDBJ whole genome shotgun (WGS) entry which is preliminary data.</text>
</comment>
<dbReference type="Gene3D" id="3.40.630.30">
    <property type="match status" value="1"/>
</dbReference>
<feature type="domain" description="N-acetyltransferase" evidence="4">
    <location>
        <begin position="11"/>
        <end position="157"/>
    </location>
</feature>
<evidence type="ECO:0000313" key="6">
    <source>
        <dbReference type="Proteomes" id="UP000245048"/>
    </source>
</evidence>
<accession>A0A2U1UZH1</accession>
<evidence type="ECO:0000313" key="5">
    <source>
        <dbReference type="EMBL" id="PWC27044.1"/>
    </source>
</evidence>
<evidence type="ECO:0000259" key="4">
    <source>
        <dbReference type="PROSITE" id="PS51186"/>
    </source>
</evidence>